<evidence type="ECO:0000313" key="3">
    <source>
        <dbReference type="Proteomes" id="UP000018362"/>
    </source>
</evidence>
<proteinExistence type="predicted"/>
<comment type="caution">
    <text evidence="2">The sequence shown here is derived from an EMBL/GenBank/DDBJ whole genome shotgun (WGS) entry which is preliminary data.</text>
</comment>
<dbReference type="Pfam" id="PF13201">
    <property type="entry name" value="PCMD"/>
    <property type="match status" value="1"/>
</dbReference>
<evidence type="ECO:0000259" key="1">
    <source>
        <dbReference type="Pfam" id="PF13201"/>
    </source>
</evidence>
<dbReference type="Proteomes" id="UP000018362">
    <property type="component" value="Unassembled WGS sequence"/>
</dbReference>
<dbReference type="InterPro" id="IPR025112">
    <property type="entry name" value="PCMD"/>
</dbReference>
<dbReference type="PROSITE" id="PS51257">
    <property type="entry name" value="PROKAR_LIPOPROTEIN"/>
    <property type="match status" value="1"/>
</dbReference>
<sequence>MKTNILVTSLFLLAGLFTSCQSEMDEAKGYGYLQLSSIDVNKGVETRADITESEAIAVDILDESNDVIQHADDWRNLNDVILPVATYTIKAYSADKNMETQGFDAQPYYAGQKDVAIEANKAKSVNITCKLAQTMVSVSCSETFKSTFAGYTCYIEGADALSIPFVEDEARAAYVKAGQPLTVKVDFGNGKSFSQEITSKAEAAYHYKVNLDITEGNAGFDISVDQTIHQYDVTVKVPTKQESTDMVTSDIKNDASKVWGQFAYLSGICNLAEVTSPVQFRYKKKADSEWTTVEAVQEDGTKNYSAKVTLLDFNTEYEYYILCGDKTGETCSFTTESYEEIPNLNFDTWTKVQKGLFTKRDCWFPNGDEANSYWATGNDGVVTLKSSNSIPVEDGRSGYSVQLSTISITMVGYAAGNIFIGEYNTNMSDPASSVSFGRPYSGARPVKLSGWYKYAPGAEMRTGATVPADRTLTSDECEIYIKLWSGETLIGEGSFVDNKNVSEYTKFECPIEYIDPTKRPTKITIVATSSRYGGEFEGTSVVGQLAEGSTLWVDDFELSYY</sequence>
<dbReference type="EMBL" id="CBCJ010000224">
    <property type="protein sequence ID" value="CDA72992.1"/>
    <property type="molecule type" value="Genomic_DNA"/>
</dbReference>
<reference evidence="2" key="1">
    <citation type="submission" date="2012-11" db="EMBL/GenBank/DDBJ databases">
        <title>Dependencies among metagenomic species, viruses, plasmids and units of genetic variation.</title>
        <authorList>
            <person name="Nielsen H.B."/>
            <person name="Almeida M."/>
            <person name="Juncker A.S."/>
            <person name="Rasmussen S."/>
            <person name="Li J."/>
            <person name="Sunagawa S."/>
            <person name="Plichta D."/>
            <person name="Gautier L."/>
            <person name="Le Chatelier E."/>
            <person name="Peletier E."/>
            <person name="Bonde I."/>
            <person name="Nielsen T."/>
            <person name="Manichanh C."/>
            <person name="Arumugam M."/>
            <person name="Batto J."/>
            <person name="Santos M.B.Q.D."/>
            <person name="Blom N."/>
            <person name="Borruel N."/>
            <person name="Burgdorf K.S."/>
            <person name="Boumezbeur F."/>
            <person name="Casellas F."/>
            <person name="Dore J."/>
            <person name="Guarner F."/>
            <person name="Hansen T."/>
            <person name="Hildebrand F."/>
            <person name="Kaas R.S."/>
            <person name="Kennedy S."/>
            <person name="Kristiansen K."/>
            <person name="Kultima J.R."/>
            <person name="Leonard P."/>
            <person name="Levenez F."/>
            <person name="Lund O."/>
            <person name="Moumen B."/>
            <person name="Le Paslier D."/>
            <person name="Pons N."/>
            <person name="Pedersen O."/>
            <person name="Prifti E."/>
            <person name="Qin J."/>
            <person name="Raes J."/>
            <person name="Tap J."/>
            <person name="Tims S."/>
            <person name="Ussery D.W."/>
            <person name="Yamada T."/>
            <person name="MetaHit consortium"/>
            <person name="Renault P."/>
            <person name="Sicheritz-Ponten T."/>
            <person name="Bork P."/>
            <person name="Wang J."/>
            <person name="Brunak S."/>
            <person name="Ehrlich S.D."/>
        </authorList>
    </citation>
    <scope>NUCLEOTIDE SEQUENCE [LARGE SCALE GENOMIC DNA]</scope>
</reference>
<dbReference type="Gene3D" id="2.60.120.890">
    <property type="entry name" value="BT2081, beta-jelly-roll domain"/>
    <property type="match status" value="1"/>
</dbReference>
<dbReference type="InterPro" id="IPR027840">
    <property type="entry name" value="DUF4493"/>
</dbReference>
<accession>R6D5E6</accession>
<protein>
    <recommendedName>
        <fullName evidence="1">Putative carbohydrate metabolism domain-containing protein</fullName>
    </recommendedName>
</protein>
<dbReference type="InterPro" id="IPR038653">
    <property type="entry name" value="Put_CMD_sf"/>
</dbReference>
<feature type="domain" description="Putative carbohydrate metabolism" evidence="1">
    <location>
        <begin position="346"/>
        <end position="558"/>
    </location>
</feature>
<name>R6D5E6_9BACT</name>
<gene>
    <name evidence="2" type="ORF">BN509_00749</name>
</gene>
<dbReference type="Pfam" id="PF14900">
    <property type="entry name" value="DUF4493"/>
    <property type="match status" value="1"/>
</dbReference>
<organism evidence="2 3">
    <name type="scientific">Phocaeicola coprocola CAG:162</name>
    <dbReference type="NCBI Taxonomy" id="1263040"/>
    <lineage>
        <taxon>Bacteria</taxon>
        <taxon>Pseudomonadati</taxon>
        <taxon>Bacteroidota</taxon>
        <taxon>Bacteroidia</taxon>
        <taxon>Bacteroidales</taxon>
        <taxon>Bacteroidaceae</taxon>
        <taxon>Phocaeicola</taxon>
    </lineage>
</organism>
<dbReference type="AlphaFoldDB" id="R6D5E6"/>
<dbReference type="RefSeq" id="WP_022125253.1">
    <property type="nucleotide sequence ID" value="NZ_FR880907.1"/>
</dbReference>
<evidence type="ECO:0000313" key="2">
    <source>
        <dbReference type="EMBL" id="CDA72992.1"/>
    </source>
</evidence>